<sequence length="330" mass="38380">MNLTSRAAMTLVVKRKAMQATTTKMLYKLWKKFYLNYCPEDSKERIRCQVKEDEEGEEEQEENKHVNFEELQEVEHITLVMEENQKPCSSLEPTKSFPINKEIRWEGIPNGVTCFGEDLFSRAIVCRCAVSVSSVLVVQMLRGSLTVLGNAANVNELFLTNKCIEFELGEVKHTKDVGVHPCSSTMWSFDTWEEAVQREVRKMSLEDYLKAYQLMGEYYRKGLYWPDRGAFFHLSYDTMGLGNGICHSCKIKETQKEKEIFKVDWSKLSFMYNVYYSERIYNVPVVTVEGKCQVRMMDDCPSLVPPAIFEHIFFCKRSYNLAKRILNQVA</sequence>
<accession>A0A835D3I5</accession>
<gene>
    <name evidence="1" type="ORF">HHK36_025391</name>
</gene>
<dbReference type="Gene3D" id="2.30.30.490">
    <property type="match status" value="2"/>
</dbReference>
<name>A0A835D3I5_TETSI</name>
<dbReference type="OrthoDB" id="1748036at2759"/>
<proteinExistence type="predicted"/>
<comment type="caution">
    <text evidence="1">The sequence shown here is derived from an EMBL/GenBank/DDBJ whole genome shotgun (WGS) entry which is preliminary data.</text>
</comment>
<organism evidence="1 2">
    <name type="scientific">Tetracentron sinense</name>
    <name type="common">Spur-leaf</name>
    <dbReference type="NCBI Taxonomy" id="13715"/>
    <lineage>
        <taxon>Eukaryota</taxon>
        <taxon>Viridiplantae</taxon>
        <taxon>Streptophyta</taxon>
        <taxon>Embryophyta</taxon>
        <taxon>Tracheophyta</taxon>
        <taxon>Spermatophyta</taxon>
        <taxon>Magnoliopsida</taxon>
        <taxon>Trochodendrales</taxon>
        <taxon>Trochodendraceae</taxon>
        <taxon>Tetracentron</taxon>
    </lineage>
</organism>
<reference evidence="1 2" key="1">
    <citation type="submission" date="2020-04" db="EMBL/GenBank/DDBJ databases">
        <title>Plant Genome Project.</title>
        <authorList>
            <person name="Zhang R.-G."/>
        </authorList>
    </citation>
    <scope>NUCLEOTIDE SEQUENCE [LARGE SCALE GENOMIC DNA]</scope>
    <source>
        <strain evidence="1">YNK0</strain>
        <tissue evidence="1">Leaf</tissue>
    </source>
</reference>
<evidence type="ECO:0000313" key="1">
    <source>
        <dbReference type="EMBL" id="KAF8388711.1"/>
    </source>
</evidence>
<dbReference type="EMBL" id="JABCRI010000019">
    <property type="protein sequence ID" value="KAF8388711.1"/>
    <property type="molecule type" value="Genomic_DNA"/>
</dbReference>
<dbReference type="InterPro" id="IPR043151">
    <property type="entry name" value="BAH_sf"/>
</dbReference>
<dbReference type="Proteomes" id="UP000655225">
    <property type="component" value="Unassembled WGS sequence"/>
</dbReference>
<protein>
    <submittedName>
        <fullName evidence="1">Uncharacterized protein</fullName>
    </submittedName>
</protein>
<keyword evidence="2" id="KW-1185">Reference proteome</keyword>
<dbReference type="AlphaFoldDB" id="A0A835D3I5"/>
<evidence type="ECO:0000313" key="2">
    <source>
        <dbReference type="Proteomes" id="UP000655225"/>
    </source>
</evidence>